<proteinExistence type="predicted"/>
<organism evidence="1 2">
    <name type="scientific">Leptospira hartskeerlii</name>
    <dbReference type="NCBI Taxonomy" id="2023177"/>
    <lineage>
        <taxon>Bacteria</taxon>
        <taxon>Pseudomonadati</taxon>
        <taxon>Spirochaetota</taxon>
        <taxon>Spirochaetia</taxon>
        <taxon>Leptospirales</taxon>
        <taxon>Leptospiraceae</taxon>
        <taxon>Leptospira</taxon>
    </lineage>
</organism>
<dbReference type="EMBL" id="NPDN01000015">
    <property type="protein sequence ID" value="PJZ23921.1"/>
    <property type="molecule type" value="Genomic_DNA"/>
</dbReference>
<reference evidence="1 2" key="1">
    <citation type="submission" date="2017-07" db="EMBL/GenBank/DDBJ databases">
        <title>Leptospira spp. isolated from tropical soils.</title>
        <authorList>
            <person name="Thibeaux R."/>
            <person name="Iraola G."/>
            <person name="Ferres I."/>
            <person name="Bierque E."/>
            <person name="Girault D."/>
            <person name="Soupe-Gilbert M.-E."/>
            <person name="Picardeau M."/>
            <person name="Goarant C."/>
        </authorList>
    </citation>
    <scope>NUCLEOTIDE SEQUENCE [LARGE SCALE GENOMIC DNA]</scope>
    <source>
        <strain evidence="1 2">MCA1-C-A1</strain>
    </source>
</reference>
<evidence type="ECO:0000313" key="2">
    <source>
        <dbReference type="Proteomes" id="UP000232196"/>
    </source>
</evidence>
<sequence>MTSPNFRLGVTLRVAYAPSLQASPHFALSLVLLSKSRAKCFALAKRRQPLVVMRKARKNTIKVEIYK</sequence>
<keyword evidence="2" id="KW-1185">Reference proteome</keyword>
<comment type="caution">
    <text evidence="1">The sequence shown here is derived from an EMBL/GenBank/DDBJ whole genome shotgun (WGS) entry which is preliminary data.</text>
</comment>
<dbReference type="Proteomes" id="UP000232196">
    <property type="component" value="Unassembled WGS sequence"/>
</dbReference>
<evidence type="ECO:0000313" key="1">
    <source>
        <dbReference type="EMBL" id="PJZ23921.1"/>
    </source>
</evidence>
<accession>A0A2M9X895</accession>
<name>A0A2M9X895_9LEPT</name>
<protein>
    <submittedName>
        <fullName evidence="1">Uncharacterized protein</fullName>
    </submittedName>
</protein>
<gene>
    <name evidence="1" type="ORF">CH357_18680</name>
</gene>
<dbReference type="AlphaFoldDB" id="A0A2M9X895"/>